<reference evidence="1" key="1">
    <citation type="submission" date="2023-08" db="EMBL/GenBank/DDBJ databases">
        <authorList>
            <consortium name="Clinical and Environmental Microbiology Branch: Whole genome sequencing antimicrobial resistance pathogens in the healthcare setting"/>
        </authorList>
    </citation>
    <scope>NUCLEOTIDE SEQUENCE</scope>
    <source>
        <strain evidence="1">2023CJ-00293</strain>
    </source>
</reference>
<evidence type="ECO:0000313" key="2">
    <source>
        <dbReference type="Proteomes" id="UP001225498"/>
    </source>
</evidence>
<proteinExistence type="predicted"/>
<dbReference type="Proteomes" id="UP001225498">
    <property type="component" value="Unassembled WGS sequence"/>
</dbReference>
<organism evidence="1 2">
    <name type="scientific">Stenotrophomonas maltophilia</name>
    <name type="common">Pseudomonas maltophilia</name>
    <name type="synonym">Xanthomonas maltophilia</name>
    <dbReference type="NCBI Taxonomy" id="40324"/>
    <lineage>
        <taxon>Bacteria</taxon>
        <taxon>Pseudomonadati</taxon>
        <taxon>Pseudomonadota</taxon>
        <taxon>Gammaproteobacteria</taxon>
        <taxon>Lysobacterales</taxon>
        <taxon>Lysobacteraceae</taxon>
        <taxon>Stenotrophomonas</taxon>
        <taxon>Stenotrophomonas maltophilia group</taxon>
    </lineage>
</organism>
<protein>
    <recommendedName>
        <fullName evidence="3">Lipoprotein</fullName>
    </recommendedName>
</protein>
<dbReference type="PROSITE" id="PS51257">
    <property type="entry name" value="PROKAR_LIPOPROTEIN"/>
    <property type="match status" value="1"/>
</dbReference>
<evidence type="ECO:0008006" key="3">
    <source>
        <dbReference type="Google" id="ProtNLM"/>
    </source>
</evidence>
<sequence>MRGARTPFQQGEYMKSIIAPALLLLLTGCGIRTEVVRVNVPDIRVNPEQGPVVVVASVRDNRPQYFPQVQSAARAKNIGGVIRAGNGVLVELETSTASDKAREIMIQALRNMGYRTADNCEASCTRLEAALTDLSVSSPVNVWRAATYTQQMLADIAVQVTARKDGQTRTFTASGHGANIFQVASRENWEIALERAVKSFTSSLQQSMSEQDAAAGSKAQD</sequence>
<evidence type="ECO:0000313" key="1">
    <source>
        <dbReference type="EMBL" id="EKZ1926157.1"/>
    </source>
</evidence>
<gene>
    <name evidence="1" type="ORF">REH87_001146</name>
</gene>
<accession>A0AAI9G3K1</accession>
<name>A0AAI9G3K1_STEMA</name>
<comment type="caution">
    <text evidence="1">The sequence shown here is derived from an EMBL/GenBank/DDBJ whole genome shotgun (WGS) entry which is preliminary data.</text>
</comment>
<dbReference type="AlphaFoldDB" id="A0AAI9G3K1"/>
<dbReference type="EMBL" id="ABLTIR010000015">
    <property type="protein sequence ID" value="EKZ1926157.1"/>
    <property type="molecule type" value="Genomic_DNA"/>
</dbReference>